<sequence>MATATSRARALTLYKQLLRSAATMPTKNRREYIKAKTRREYEDNMGETDPEKIEFLITLAEVQLESAQVQAAHLRQVWNDPKYGLKNAERDQ</sequence>
<dbReference type="PANTHER" id="PTHR13675:SF1">
    <property type="entry name" value="SUCCINATE DEHYDROGENASE ASSEMBLY FACTOR 1, MITOCHONDRIAL"/>
    <property type="match status" value="1"/>
</dbReference>
<reference evidence="4" key="1">
    <citation type="submission" date="2021-02" db="EMBL/GenBank/DDBJ databases">
        <title>First Annotated Genome of the Yellow-green Alga Tribonema minus.</title>
        <authorList>
            <person name="Mahan K.M."/>
        </authorList>
    </citation>
    <scope>NUCLEOTIDE SEQUENCE</scope>
    <source>
        <strain evidence="4">UTEX B ZZ1240</strain>
    </source>
</reference>
<name>A0A835YWE8_9STRA</name>
<evidence type="ECO:0000259" key="3">
    <source>
        <dbReference type="Pfam" id="PF05347"/>
    </source>
</evidence>
<keyword evidence="5" id="KW-1185">Reference proteome</keyword>
<accession>A0A835YWE8</accession>
<dbReference type="EMBL" id="JAFCMP010000521">
    <property type="protein sequence ID" value="KAG5177858.1"/>
    <property type="molecule type" value="Genomic_DNA"/>
</dbReference>
<dbReference type="PANTHER" id="PTHR13675">
    <property type="entry name" value="LYR MOTIF-CONTAINING PROTEIN 2"/>
    <property type="match status" value="1"/>
</dbReference>
<comment type="caution">
    <text evidence="4">The sequence shown here is derived from an EMBL/GenBank/DDBJ whole genome shotgun (WGS) entry which is preliminary data.</text>
</comment>
<dbReference type="Proteomes" id="UP000664859">
    <property type="component" value="Unassembled WGS sequence"/>
</dbReference>
<gene>
    <name evidence="4" type="ORF">JKP88DRAFT_226131</name>
</gene>
<dbReference type="CDD" id="cd20251">
    <property type="entry name" value="Complex1_LYR_SF"/>
    <property type="match status" value="1"/>
</dbReference>
<dbReference type="InterPro" id="IPR008011">
    <property type="entry name" value="Complex1_LYR_dom"/>
</dbReference>
<dbReference type="AlphaFoldDB" id="A0A835YWE8"/>
<dbReference type="GO" id="GO:0034553">
    <property type="term" value="P:mitochondrial respiratory chain complex II assembly"/>
    <property type="evidence" value="ECO:0007669"/>
    <property type="project" value="TreeGrafter"/>
</dbReference>
<protein>
    <recommendedName>
        <fullName evidence="3">Complex 1 LYR protein domain-containing protein</fullName>
    </recommendedName>
</protein>
<dbReference type="GO" id="GO:0005739">
    <property type="term" value="C:mitochondrion"/>
    <property type="evidence" value="ECO:0007669"/>
    <property type="project" value="UniProtKB-SubCell"/>
</dbReference>
<dbReference type="Pfam" id="PF05347">
    <property type="entry name" value="Complex1_LYR"/>
    <property type="match status" value="1"/>
</dbReference>
<feature type="domain" description="Complex 1 LYR protein" evidence="3">
    <location>
        <begin position="9"/>
        <end position="65"/>
    </location>
</feature>
<organism evidence="4 5">
    <name type="scientific">Tribonema minus</name>
    <dbReference type="NCBI Taxonomy" id="303371"/>
    <lineage>
        <taxon>Eukaryota</taxon>
        <taxon>Sar</taxon>
        <taxon>Stramenopiles</taxon>
        <taxon>Ochrophyta</taxon>
        <taxon>PX clade</taxon>
        <taxon>Xanthophyceae</taxon>
        <taxon>Tribonematales</taxon>
        <taxon>Tribonemataceae</taxon>
        <taxon>Tribonema</taxon>
    </lineage>
</organism>
<evidence type="ECO:0000256" key="1">
    <source>
        <dbReference type="ARBA" id="ARBA00004173"/>
    </source>
</evidence>
<comment type="subcellular location">
    <subcellularLocation>
        <location evidence="1">Mitochondrion</location>
    </subcellularLocation>
</comment>
<proteinExistence type="predicted"/>
<dbReference type="OrthoDB" id="275715at2759"/>
<evidence type="ECO:0000256" key="2">
    <source>
        <dbReference type="ARBA" id="ARBA00023128"/>
    </source>
</evidence>
<evidence type="ECO:0000313" key="5">
    <source>
        <dbReference type="Proteomes" id="UP000664859"/>
    </source>
</evidence>
<keyword evidence="2" id="KW-0496">Mitochondrion</keyword>
<evidence type="ECO:0000313" key="4">
    <source>
        <dbReference type="EMBL" id="KAG5177858.1"/>
    </source>
</evidence>